<proteinExistence type="predicted"/>
<keyword evidence="4" id="KW-1185">Reference proteome</keyword>
<reference evidence="3 4" key="1">
    <citation type="submission" date="2019-11" db="EMBL/GenBank/DDBJ databases">
        <title>Comparative genomics of hydrocarbon-degrading Desulfosarcina strains.</title>
        <authorList>
            <person name="Watanabe M."/>
            <person name="Kojima H."/>
            <person name="Fukui M."/>
        </authorList>
    </citation>
    <scope>NUCLEOTIDE SEQUENCE [LARGE SCALE GENOMIC DNA]</scope>
    <source>
        <strain evidence="4">oXyS1</strain>
    </source>
</reference>
<name>A0A5K8AA54_9BACT</name>
<dbReference type="EMBL" id="AP021879">
    <property type="protein sequence ID" value="BBO89338.1"/>
    <property type="molecule type" value="Genomic_DNA"/>
</dbReference>
<dbReference type="Proteomes" id="UP000422108">
    <property type="component" value="Chromosome"/>
</dbReference>
<dbReference type="Pfam" id="PF17955">
    <property type="entry name" value="Cas6b_N"/>
    <property type="match status" value="1"/>
</dbReference>
<evidence type="ECO:0000259" key="2">
    <source>
        <dbReference type="Pfam" id="PF17955"/>
    </source>
</evidence>
<feature type="domain" description="Cas6b N-terminal" evidence="2">
    <location>
        <begin position="2"/>
        <end position="103"/>
    </location>
</feature>
<sequence length="221" mass="25788">MKIATLYFSNVRLRPSQIHKLRGYVGNAFKNHDLIHNHDLTTDKVIYRYPLIQFKLIDNVPAIISITERAIKVFGEIFMQLDHIRINGCDIPVYEKNLKVDDVEFGFSNETFMYEFVSPWIGLNQKNFASYKSYKTESERNNLLRRILVGNMLSMSKYLDVYLEKEQKITVDLKLKPQQVNLKGKQMTAFKGIFKTNFMIPDYLGLGKSVSRGFGTVRRML</sequence>
<evidence type="ECO:0000313" key="4">
    <source>
        <dbReference type="Proteomes" id="UP000422108"/>
    </source>
</evidence>
<evidence type="ECO:0008006" key="5">
    <source>
        <dbReference type="Google" id="ProtNLM"/>
    </source>
</evidence>
<organism evidence="3 4">
    <name type="scientific">Desulfosarcina ovata subsp. ovata</name>
    <dbReference type="NCBI Taxonomy" id="2752305"/>
    <lineage>
        <taxon>Bacteria</taxon>
        <taxon>Pseudomonadati</taxon>
        <taxon>Thermodesulfobacteriota</taxon>
        <taxon>Desulfobacteria</taxon>
        <taxon>Desulfobacterales</taxon>
        <taxon>Desulfosarcinaceae</taxon>
        <taxon>Desulfosarcina</taxon>
    </lineage>
</organism>
<dbReference type="Pfam" id="PF17262">
    <property type="entry name" value="Cas6b_C"/>
    <property type="match status" value="1"/>
</dbReference>
<dbReference type="InterPro" id="IPR020209">
    <property type="entry name" value="Cas6b_C"/>
</dbReference>
<protein>
    <recommendedName>
        <fullName evidence="5">DNA repair protein</fullName>
    </recommendedName>
</protein>
<accession>A0A5K8AA54</accession>
<dbReference type="InterPro" id="IPR041528">
    <property type="entry name" value="Cas6b_N"/>
</dbReference>
<evidence type="ECO:0000313" key="3">
    <source>
        <dbReference type="EMBL" id="BBO89338.1"/>
    </source>
</evidence>
<evidence type="ECO:0000259" key="1">
    <source>
        <dbReference type="Pfam" id="PF17262"/>
    </source>
</evidence>
<dbReference type="AlphaFoldDB" id="A0A5K8AA54"/>
<dbReference type="RefSeq" id="WP_155310549.1">
    <property type="nucleotide sequence ID" value="NZ_AP021879.1"/>
</dbReference>
<gene>
    <name evidence="3" type="ORF">DSCOOX_25180</name>
</gene>
<feature type="domain" description="Cas6b C-terminal" evidence="1">
    <location>
        <begin position="107"/>
        <end position="220"/>
    </location>
</feature>